<accession>A0A2I1CMG5</accession>
<keyword evidence="2" id="KW-1185">Reference proteome</keyword>
<proteinExistence type="predicted"/>
<evidence type="ECO:0000313" key="2">
    <source>
        <dbReference type="Proteomes" id="UP000234474"/>
    </source>
</evidence>
<evidence type="ECO:0000313" key="1">
    <source>
        <dbReference type="EMBL" id="PKX98821.1"/>
    </source>
</evidence>
<protein>
    <submittedName>
        <fullName evidence="1">Uncharacterized protein</fullName>
    </submittedName>
</protein>
<sequence length="81" mass="9610">MADTEYNAEEAAEIKKRRQFRKFTYRGIDLDQYVQQSPIQGPLSPANYPTPNERGHQLYHLCMGHPCRSLELRYRDRLENP</sequence>
<dbReference type="Proteomes" id="UP000234474">
    <property type="component" value="Unassembled WGS sequence"/>
</dbReference>
<dbReference type="GeneID" id="36533564"/>
<comment type="caution">
    <text evidence="1">The sequence shown here is derived from an EMBL/GenBank/DDBJ whole genome shotgun (WGS) entry which is preliminary data.</text>
</comment>
<name>A0A2I1CMG5_ASPN1</name>
<dbReference type="AlphaFoldDB" id="A0A2I1CMG5"/>
<dbReference type="EMBL" id="MSZS01000001">
    <property type="protein sequence ID" value="PKX98821.1"/>
    <property type="molecule type" value="Genomic_DNA"/>
</dbReference>
<dbReference type="VEuPathDB" id="FungiDB:P174DRAFT_437249"/>
<gene>
    <name evidence="1" type="ORF">P174DRAFT_437249</name>
</gene>
<organism evidence="1 2">
    <name type="scientific">Aspergillus novofumigatus (strain IBT 16806)</name>
    <dbReference type="NCBI Taxonomy" id="1392255"/>
    <lineage>
        <taxon>Eukaryota</taxon>
        <taxon>Fungi</taxon>
        <taxon>Dikarya</taxon>
        <taxon>Ascomycota</taxon>
        <taxon>Pezizomycotina</taxon>
        <taxon>Eurotiomycetes</taxon>
        <taxon>Eurotiomycetidae</taxon>
        <taxon>Eurotiales</taxon>
        <taxon>Aspergillaceae</taxon>
        <taxon>Aspergillus</taxon>
        <taxon>Aspergillus subgen. Fumigati</taxon>
    </lineage>
</organism>
<dbReference type="RefSeq" id="XP_024687416.1">
    <property type="nucleotide sequence ID" value="XM_024826239.1"/>
</dbReference>
<dbReference type="STRING" id="1392255.A0A2I1CMG5"/>
<reference evidence="2" key="1">
    <citation type="journal article" date="2018" name="Proc. Natl. Acad. Sci. U.S.A.">
        <title>Linking secondary metabolites to gene clusters through genome sequencing of six diverse Aspergillus species.</title>
        <authorList>
            <person name="Kaerboelling I."/>
            <person name="Vesth T.C."/>
            <person name="Frisvad J.C."/>
            <person name="Nybo J.L."/>
            <person name="Theobald S."/>
            <person name="Kuo A."/>
            <person name="Bowyer P."/>
            <person name="Matsuda Y."/>
            <person name="Mondo S."/>
            <person name="Lyhne E.K."/>
            <person name="Kogle M.E."/>
            <person name="Clum A."/>
            <person name="Lipzen A."/>
            <person name="Salamov A."/>
            <person name="Ngan C.Y."/>
            <person name="Daum C."/>
            <person name="Chiniquy J."/>
            <person name="Barry K."/>
            <person name="LaButti K."/>
            <person name="Haridas S."/>
            <person name="Simmons B.A."/>
            <person name="Magnuson J.K."/>
            <person name="Mortensen U.H."/>
            <person name="Larsen T.O."/>
            <person name="Grigoriev I.V."/>
            <person name="Baker S.E."/>
            <person name="Andersen M.R."/>
        </authorList>
    </citation>
    <scope>NUCLEOTIDE SEQUENCE [LARGE SCALE GENOMIC DNA]</scope>
    <source>
        <strain evidence="2">IBT 16806</strain>
    </source>
</reference>